<sequence length="194" mass="22662">MEYYQKLVNYYTNEYGIPLFFRFPSLPLLRAKAAELRQDAFVHVQPDNNIADAAKATRQQEARRRHIFELAEKSLEAVMYLESRMGVATRWLPGDEGWLKAQDLVSKRRYQRALDNLEKLVVERLSELWKMNLAGTRFKLRRHIAKALQSRSKAVRTALDAYNQAAVTLDPPRPQLSWDTVVEYGFLSEFELLK</sequence>
<feature type="non-terminal residue" evidence="1">
    <location>
        <position position="1"/>
    </location>
</feature>
<dbReference type="Proteomes" id="UP001219525">
    <property type="component" value="Unassembled WGS sequence"/>
</dbReference>
<evidence type="ECO:0000313" key="1">
    <source>
        <dbReference type="EMBL" id="KAJ7195261.1"/>
    </source>
</evidence>
<name>A0AAD6UVD6_9AGAR</name>
<gene>
    <name evidence="1" type="ORF">GGX14DRAFT_377278</name>
</gene>
<keyword evidence="2" id="KW-1185">Reference proteome</keyword>
<dbReference type="EMBL" id="JARJCW010000092">
    <property type="protein sequence ID" value="KAJ7195261.1"/>
    <property type="molecule type" value="Genomic_DNA"/>
</dbReference>
<proteinExistence type="predicted"/>
<evidence type="ECO:0000313" key="2">
    <source>
        <dbReference type="Proteomes" id="UP001219525"/>
    </source>
</evidence>
<protein>
    <submittedName>
        <fullName evidence="1">Uncharacterized protein</fullName>
    </submittedName>
</protein>
<reference evidence="1" key="1">
    <citation type="submission" date="2023-03" db="EMBL/GenBank/DDBJ databases">
        <title>Massive genome expansion in bonnet fungi (Mycena s.s.) driven by repeated elements and novel gene families across ecological guilds.</title>
        <authorList>
            <consortium name="Lawrence Berkeley National Laboratory"/>
            <person name="Harder C.B."/>
            <person name="Miyauchi S."/>
            <person name="Viragh M."/>
            <person name="Kuo A."/>
            <person name="Thoen E."/>
            <person name="Andreopoulos B."/>
            <person name="Lu D."/>
            <person name="Skrede I."/>
            <person name="Drula E."/>
            <person name="Henrissat B."/>
            <person name="Morin E."/>
            <person name="Kohler A."/>
            <person name="Barry K."/>
            <person name="LaButti K."/>
            <person name="Morin E."/>
            <person name="Salamov A."/>
            <person name="Lipzen A."/>
            <person name="Mereny Z."/>
            <person name="Hegedus B."/>
            <person name="Baldrian P."/>
            <person name="Stursova M."/>
            <person name="Weitz H."/>
            <person name="Taylor A."/>
            <person name="Grigoriev I.V."/>
            <person name="Nagy L.G."/>
            <person name="Martin F."/>
            <person name="Kauserud H."/>
        </authorList>
    </citation>
    <scope>NUCLEOTIDE SEQUENCE</scope>
    <source>
        <strain evidence="1">9144</strain>
    </source>
</reference>
<comment type="caution">
    <text evidence="1">The sequence shown here is derived from an EMBL/GenBank/DDBJ whole genome shotgun (WGS) entry which is preliminary data.</text>
</comment>
<accession>A0AAD6UVD6</accession>
<dbReference type="AlphaFoldDB" id="A0AAD6UVD6"/>
<organism evidence="1 2">
    <name type="scientific">Mycena pura</name>
    <dbReference type="NCBI Taxonomy" id="153505"/>
    <lineage>
        <taxon>Eukaryota</taxon>
        <taxon>Fungi</taxon>
        <taxon>Dikarya</taxon>
        <taxon>Basidiomycota</taxon>
        <taxon>Agaricomycotina</taxon>
        <taxon>Agaricomycetes</taxon>
        <taxon>Agaricomycetidae</taxon>
        <taxon>Agaricales</taxon>
        <taxon>Marasmiineae</taxon>
        <taxon>Mycenaceae</taxon>
        <taxon>Mycena</taxon>
    </lineage>
</organism>